<dbReference type="RefSeq" id="WP_199602711.1">
    <property type="nucleotide sequence ID" value="NZ_JAEHJZ010000049.1"/>
</dbReference>
<evidence type="ECO:0000313" key="4">
    <source>
        <dbReference type="Proteomes" id="UP000662373"/>
    </source>
</evidence>
<dbReference type="Proteomes" id="UP000662373">
    <property type="component" value="Unassembled WGS sequence"/>
</dbReference>
<dbReference type="InterPro" id="IPR021533">
    <property type="entry name" value="PepSY-like"/>
</dbReference>
<evidence type="ECO:0000256" key="1">
    <source>
        <dbReference type="SAM" id="SignalP"/>
    </source>
</evidence>
<keyword evidence="1" id="KW-0732">Signal</keyword>
<feature type="signal peptide" evidence="1">
    <location>
        <begin position="1"/>
        <end position="20"/>
    </location>
</feature>
<sequence length="154" mass="17629">MKTLKIILGTFLTCAIFAFSSGGDQAPQKVKDAFAKKFPTAKNVKWDKENATEWEAEFKMNKTEYSANFLEDGTWKETEHEIDEREIPQNVKSSLMTEYSGYKIKESELSETKDGMLYEFEIKKGERMMEISVDSTGNIVKKEVIKENGEGDKD</sequence>
<reference evidence="3 4" key="1">
    <citation type="submission" date="2020-09" db="EMBL/GenBank/DDBJ databases">
        <title>Draft genome of Gelidibacter salicanalis PAMC21136.</title>
        <authorList>
            <person name="Park H."/>
        </authorList>
    </citation>
    <scope>NUCLEOTIDE SEQUENCE [LARGE SCALE GENOMIC DNA]</scope>
    <source>
        <strain evidence="3 4">PAMC21136</strain>
    </source>
</reference>
<dbReference type="AlphaFoldDB" id="A0A934KRL7"/>
<proteinExistence type="predicted"/>
<keyword evidence="4" id="KW-1185">Reference proteome</keyword>
<dbReference type="SUPFAM" id="SSF160574">
    <property type="entry name" value="BT0923-like"/>
    <property type="match status" value="1"/>
</dbReference>
<comment type="caution">
    <text evidence="3">The sequence shown here is derived from an EMBL/GenBank/DDBJ whole genome shotgun (WGS) entry which is preliminary data.</text>
</comment>
<feature type="chain" id="PRO_5038040448" evidence="1">
    <location>
        <begin position="21"/>
        <end position="154"/>
    </location>
</feature>
<feature type="domain" description="Putative beta-lactamase-inhibitor-like PepSY-like" evidence="2">
    <location>
        <begin position="55"/>
        <end position="140"/>
    </location>
</feature>
<dbReference type="EMBL" id="JAEHJZ010000049">
    <property type="protein sequence ID" value="MBJ7882544.1"/>
    <property type="molecule type" value="Genomic_DNA"/>
</dbReference>
<name>A0A934KRL7_9FLAO</name>
<gene>
    <name evidence="3" type="ORF">JEM65_18060</name>
</gene>
<dbReference type="Gene3D" id="3.10.450.360">
    <property type="match status" value="1"/>
</dbReference>
<protein>
    <submittedName>
        <fullName evidence="3">PepSY-like domain-containing protein</fullName>
    </submittedName>
</protein>
<accession>A0A934KRL7</accession>
<evidence type="ECO:0000259" key="2">
    <source>
        <dbReference type="Pfam" id="PF11396"/>
    </source>
</evidence>
<dbReference type="Pfam" id="PF11396">
    <property type="entry name" value="PepSY_like"/>
    <property type="match status" value="1"/>
</dbReference>
<evidence type="ECO:0000313" key="3">
    <source>
        <dbReference type="EMBL" id="MBJ7882544.1"/>
    </source>
</evidence>
<organism evidence="3 4">
    <name type="scientific">Gelidibacter salicanalis</name>
    <dbReference type="NCBI Taxonomy" id="291193"/>
    <lineage>
        <taxon>Bacteria</taxon>
        <taxon>Pseudomonadati</taxon>
        <taxon>Bacteroidota</taxon>
        <taxon>Flavobacteriia</taxon>
        <taxon>Flavobacteriales</taxon>
        <taxon>Flavobacteriaceae</taxon>
        <taxon>Gelidibacter</taxon>
    </lineage>
</organism>